<accession>A0A251Y989</accession>
<evidence type="ECO:0000313" key="3">
    <source>
        <dbReference type="EMBL" id="OUE20649.1"/>
    </source>
</evidence>
<dbReference type="Pfam" id="PF13845">
    <property type="entry name" value="Septum_form"/>
    <property type="match status" value="1"/>
</dbReference>
<organism evidence="3 4">
    <name type="scientific">Clavibacter michiganensis</name>
    <dbReference type="NCBI Taxonomy" id="28447"/>
    <lineage>
        <taxon>Bacteria</taxon>
        <taxon>Bacillati</taxon>
        <taxon>Actinomycetota</taxon>
        <taxon>Actinomycetes</taxon>
        <taxon>Micrococcales</taxon>
        <taxon>Microbacteriaceae</taxon>
        <taxon>Clavibacter</taxon>
    </lineage>
</organism>
<dbReference type="InterPro" id="IPR026004">
    <property type="entry name" value="Septum_form"/>
</dbReference>
<dbReference type="Proteomes" id="UP000194837">
    <property type="component" value="Unassembled WGS sequence"/>
</dbReference>
<dbReference type="RefSeq" id="WP_086521232.1">
    <property type="nucleotide sequence ID" value="NZ_MDJW01000008.1"/>
</dbReference>
<dbReference type="AlphaFoldDB" id="A0A251Y989"/>
<feature type="chain" id="PRO_5039474595" description="Septum formation-related domain-containing protein" evidence="1">
    <location>
        <begin position="32"/>
        <end position="180"/>
    </location>
</feature>
<comment type="caution">
    <text evidence="3">The sequence shown here is derived from an EMBL/GenBank/DDBJ whole genome shotgun (WGS) entry which is preliminary data.</text>
</comment>
<reference evidence="3 4" key="1">
    <citation type="submission" date="2016-08" db="EMBL/GenBank/DDBJ databases">
        <title>Genome sequence of Clavibacter michiganensis spp strain CFBP7494.</title>
        <authorList>
            <person name="Thapa S.P."/>
            <person name="Coaker G."/>
            <person name="Jacques M.-A."/>
        </authorList>
    </citation>
    <scope>NUCLEOTIDE SEQUENCE [LARGE SCALE GENOMIC DNA]</scope>
    <source>
        <strain evidence="3">CFBP7494</strain>
    </source>
</reference>
<dbReference type="EMBL" id="MDJW01000008">
    <property type="protein sequence ID" value="OUE20649.1"/>
    <property type="molecule type" value="Genomic_DNA"/>
</dbReference>
<evidence type="ECO:0000313" key="4">
    <source>
        <dbReference type="Proteomes" id="UP000194837"/>
    </source>
</evidence>
<keyword evidence="1" id="KW-0732">Signal</keyword>
<evidence type="ECO:0000259" key="2">
    <source>
        <dbReference type="Pfam" id="PF13845"/>
    </source>
</evidence>
<evidence type="ECO:0000256" key="1">
    <source>
        <dbReference type="SAM" id="SignalP"/>
    </source>
</evidence>
<protein>
    <recommendedName>
        <fullName evidence="2">Septum formation-related domain-containing protein</fullName>
    </recommendedName>
</protein>
<feature type="domain" description="Septum formation-related" evidence="2">
    <location>
        <begin position="81"/>
        <end position="165"/>
    </location>
</feature>
<feature type="signal peptide" evidence="1">
    <location>
        <begin position="1"/>
        <end position="31"/>
    </location>
</feature>
<gene>
    <name evidence="3" type="ORF">BFL34_01467</name>
</gene>
<name>A0A251Y989_9MICO</name>
<proteinExistence type="predicted"/>
<dbReference type="PROSITE" id="PS51257">
    <property type="entry name" value="PROKAR_LIPOPROTEIN"/>
    <property type="match status" value="1"/>
</dbReference>
<sequence length="180" mass="19079">MIRTSRRTLPVAIAAVLVAAAFSGCSPQQVADLLHRGETRDATGEITEGGTTDVFTLLEGDCLDDPSMLAHAQGDESESGPVTEVRTLPCTEPHDFEVFRNVTLSGGHEYPGADPVYEEADALCGDAFEDYVEAAYDDSIYDYVEYTPTADGWVTGDRVANCLIGDPAGKTVGSLAGIGR</sequence>